<reference evidence="4 5" key="1">
    <citation type="submission" date="2023-05" db="EMBL/GenBank/DDBJ databases">
        <title>Chelatococcus sp. nov., a moderately thermophilic bacterium isolated from hot spring microbial mat.</title>
        <authorList>
            <person name="Hu C.-J."/>
            <person name="Li W.-J."/>
        </authorList>
    </citation>
    <scope>NUCLEOTIDE SEQUENCE [LARGE SCALE GENOMIC DNA]</scope>
    <source>
        <strain evidence="4 5">SYSU G07232</strain>
    </source>
</reference>
<evidence type="ECO:0000313" key="5">
    <source>
        <dbReference type="Proteomes" id="UP001321492"/>
    </source>
</evidence>
<comment type="caution">
    <text evidence="4">The sequence shown here is derived from an EMBL/GenBank/DDBJ whole genome shotgun (WGS) entry which is preliminary data.</text>
</comment>
<evidence type="ECO:0000256" key="1">
    <source>
        <dbReference type="ARBA" id="ARBA00022679"/>
    </source>
</evidence>
<proteinExistence type="predicted"/>
<dbReference type="PANTHER" id="PTHR43877">
    <property type="entry name" value="AMINOALKYLPHOSPHONATE N-ACETYLTRANSFERASE-RELATED-RELATED"/>
    <property type="match status" value="1"/>
</dbReference>
<dbReference type="InterPro" id="IPR050832">
    <property type="entry name" value="Bact_Acetyltransf"/>
</dbReference>
<protein>
    <submittedName>
        <fullName evidence="4">GNAT family N-acetyltransferase</fullName>
    </submittedName>
</protein>
<dbReference type="SUPFAM" id="SSF55729">
    <property type="entry name" value="Acyl-CoA N-acyltransferases (Nat)"/>
    <property type="match status" value="1"/>
</dbReference>
<dbReference type="CDD" id="cd04301">
    <property type="entry name" value="NAT_SF"/>
    <property type="match status" value="1"/>
</dbReference>
<evidence type="ECO:0000259" key="3">
    <source>
        <dbReference type="PROSITE" id="PS51186"/>
    </source>
</evidence>
<keyword evidence="2" id="KW-0012">Acyltransferase</keyword>
<dbReference type="EMBL" id="JASJEV010000012">
    <property type="protein sequence ID" value="MDJ1159700.1"/>
    <property type="molecule type" value="Genomic_DNA"/>
</dbReference>
<keyword evidence="5" id="KW-1185">Reference proteome</keyword>
<dbReference type="PANTHER" id="PTHR43877:SF2">
    <property type="entry name" value="AMINOALKYLPHOSPHONATE N-ACETYLTRANSFERASE-RELATED"/>
    <property type="match status" value="1"/>
</dbReference>
<sequence length="170" mass="18175">MDALTCRFATAADATAVAGLIDALDRYYLGEARAPGYARTLAMVETVFATREGTHFLLASLGDRPVGVACLAVLRPGHRLQGVVFVKDLFVLEALRGRGIGAAMLRAIAAFARDSGIGRIDLTTDMANAGARRLYERLGATRMEKVFYRFSLAGDALSTEHAEHDVEAAG</sequence>
<feature type="domain" description="N-acetyltransferase" evidence="3">
    <location>
        <begin position="4"/>
        <end position="155"/>
    </location>
</feature>
<dbReference type="PROSITE" id="PS51186">
    <property type="entry name" value="GNAT"/>
    <property type="match status" value="1"/>
</dbReference>
<accession>A0ABT7AKR4</accession>
<evidence type="ECO:0000313" key="4">
    <source>
        <dbReference type="EMBL" id="MDJ1159700.1"/>
    </source>
</evidence>
<organism evidence="4 5">
    <name type="scientific">Chelatococcus albus</name>
    <dbReference type="NCBI Taxonomy" id="3047466"/>
    <lineage>
        <taxon>Bacteria</taxon>
        <taxon>Pseudomonadati</taxon>
        <taxon>Pseudomonadota</taxon>
        <taxon>Alphaproteobacteria</taxon>
        <taxon>Hyphomicrobiales</taxon>
        <taxon>Chelatococcaceae</taxon>
        <taxon>Chelatococcus</taxon>
    </lineage>
</organism>
<dbReference type="Gene3D" id="3.40.630.30">
    <property type="match status" value="1"/>
</dbReference>
<keyword evidence="1" id="KW-0808">Transferase</keyword>
<gene>
    <name evidence="4" type="ORF">QNA08_15860</name>
</gene>
<dbReference type="Proteomes" id="UP001321492">
    <property type="component" value="Unassembled WGS sequence"/>
</dbReference>
<dbReference type="InterPro" id="IPR000182">
    <property type="entry name" value="GNAT_dom"/>
</dbReference>
<name>A0ABT7AKR4_9HYPH</name>
<evidence type="ECO:0000256" key="2">
    <source>
        <dbReference type="ARBA" id="ARBA00023315"/>
    </source>
</evidence>
<dbReference type="RefSeq" id="WP_283741700.1">
    <property type="nucleotide sequence ID" value="NZ_JASJEV010000012.1"/>
</dbReference>
<dbReference type="InterPro" id="IPR016181">
    <property type="entry name" value="Acyl_CoA_acyltransferase"/>
</dbReference>
<dbReference type="Pfam" id="PF00583">
    <property type="entry name" value="Acetyltransf_1"/>
    <property type="match status" value="1"/>
</dbReference>